<organism evidence="1 2">
    <name type="scientific">Mytilus coruscus</name>
    <name type="common">Sea mussel</name>
    <dbReference type="NCBI Taxonomy" id="42192"/>
    <lineage>
        <taxon>Eukaryota</taxon>
        <taxon>Metazoa</taxon>
        <taxon>Spiralia</taxon>
        <taxon>Lophotrochozoa</taxon>
        <taxon>Mollusca</taxon>
        <taxon>Bivalvia</taxon>
        <taxon>Autobranchia</taxon>
        <taxon>Pteriomorphia</taxon>
        <taxon>Mytilida</taxon>
        <taxon>Mytiloidea</taxon>
        <taxon>Mytilidae</taxon>
        <taxon>Mytilinae</taxon>
        <taxon>Mytilus</taxon>
    </lineage>
</organism>
<dbReference type="EMBL" id="CACVKT020008097">
    <property type="protein sequence ID" value="CAC5412797.1"/>
    <property type="molecule type" value="Genomic_DNA"/>
</dbReference>
<gene>
    <name evidence="1" type="ORF">MCOR_45772</name>
</gene>
<protein>
    <recommendedName>
        <fullName evidence="3">DUF3504 domain-containing protein</fullName>
    </recommendedName>
</protein>
<accession>A0A6J8DXI2</accession>
<reference evidence="1 2" key="1">
    <citation type="submission" date="2020-06" db="EMBL/GenBank/DDBJ databases">
        <authorList>
            <person name="Li R."/>
            <person name="Bekaert M."/>
        </authorList>
    </citation>
    <scope>NUCLEOTIDE SEQUENCE [LARGE SCALE GENOMIC DNA]</scope>
    <source>
        <strain evidence="2">wild</strain>
    </source>
</reference>
<dbReference type="AlphaFoldDB" id="A0A6J8DXI2"/>
<proteinExistence type="predicted"/>
<evidence type="ECO:0008006" key="3">
    <source>
        <dbReference type="Google" id="ProtNLM"/>
    </source>
</evidence>
<name>A0A6J8DXI2_MYTCO</name>
<evidence type="ECO:0000313" key="1">
    <source>
        <dbReference type="EMBL" id="CAC5412797.1"/>
    </source>
</evidence>
<dbReference type="OrthoDB" id="6057938at2759"/>
<evidence type="ECO:0000313" key="2">
    <source>
        <dbReference type="Proteomes" id="UP000507470"/>
    </source>
</evidence>
<sequence length="159" mass="18154">MENEYFVFQEMEDLSISQTMKQYLPVGVFNLDFPTGLKFDIDEEDHTRFVKPVSDEELKILVDNQENVNIKSNTKWAINLGDRCIADFLDDYLGALDGAGSFYRRPLTALPGRLIWFSNQKVGVSKLKSFMKSICEKGGLIGHYTNHSGKRLCATQLYN</sequence>
<keyword evidence="2" id="KW-1185">Reference proteome</keyword>
<dbReference type="Proteomes" id="UP000507470">
    <property type="component" value="Unassembled WGS sequence"/>
</dbReference>